<dbReference type="NCBIfam" id="TIGR02637">
    <property type="entry name" value="RhaS"/>
    <property type="match status" value="1"/>
</dbReference>
<evidence type="ECO:0000313" key="4">
    <source>
        <dbReference type="EMBL" id="TCC50332.1"/>
    </source>
</evidence>
<protein>
    <submittedName>
        <fullName evidence="4">Rhamnose ABC transporter substrate-binding protein</fullName>
    </submittedName>
</protein>
<proteinExistence type="predicted"/>
<dbReference type="SUPFAM" id="SSF53822">
    <property type="entry name" value="Periplasmic binding protein-like I"/>
    <property type="match status" value="1"/>
</dbReference>
<comment type="subcellular location">
    <subcellularLocation>
        <location evidence="1">Cell envelope</location>
    </subcellularLocation>
</comment>
<dbReference type="Pfam" id="PF13407">
    <property type="entry name" value="Peripla_BP_4"/>
    <property type="match status" value="1"/>
</dbReference>
<sequence length="348" mass="36093">MRTVNSRSAAVGAAGLALALALTACSKADTGSGSSGSDSTGQSTQALNVVFIPKNLGNPYFDASDAGGKAAVDELGGKYSQVGPQQASPDAQVQYINTAAQQHASAIVISANDPKAIGDALTQAKTAGTKIVTFDSDTDPQYRDVFVNQASAEGLAKAEVEGIAKEIGDSGEIAILSAAANATNQNTWIDLMKKDLAANHPNIKLVDTVYGNDDDQTSFDKTAALLQTHPQLKGIISPTTVGIAAAARYLSTSDKKGKVALTGLGTPNQMRQYVKDGTVKEFYLWNPTDLGYLAAYAADSLVKGDISGKEGDSFKAGKLGDFKVGAKGEVLLGDPTAFNSSNIDQFKF</sequence>
<dbReference type="GO" id="GO:0030246">
    <property type="term" value="F:carbohydrate binding"/>
    <property type="evidence" value="ECO:0007669"/>
    <property type="project" value="TreeGrafter"/>
</dbReference>
<dbReference type="GO" id="GO:0030288">
    <property type="term" value="C:outer membrane-bounded periplasmic space"/>
    <property type="evidence" value="ECO:0007669"/>
    <property type="project" value="TreeGrafter"/>
</dbReference>
<accession>A0A4V2M868</accession>
<dbReference type="InterPro" id="IPR050555">
    <property type="entry name" value="Bact_Solute-Bind_Prot2"/>
</dbReference>
<dbReference type="GO" id="GO:0015762">
    <property type="term" value="P:rhamnose transmembrane transport"/>
    <property type="evidence" value="ECO:0007669"/>
    <property type="project" value="InterPro"/>
</dbReference>
<evidence type="ECO:0000256" key="1">
    <source>
        <dbReference type="ARBA" id="ARBA00004196"/>
    </source>
</evidence>
<comment type="caution">
    <text evidence="4">The sequence shown here is derived from an EMBL/GenBank/DDBJ whole genome shotgun (WGS) entry which is preliminary data.</text>
</comment>
<dbReference type="InterPro" id="IPR028082">
    <property type="entry name" value="Peripla_BP_I"/>
</dbReference>
<keyword evidence="5" id="KW-1185">Reference proteome</keyword>
<dbReference type="OrthoDB" id="9781890at2"/>
<evidence type="ECO:0000256" key="2">
    <source>
        <dbReference type="SAM" id="SignalP"/>
    </source>
</evidence>
<dbReference type="RefSeq" id="WP_131366128.1">
    <property type="nucleotide sequence ID" value="NZ_SJKB01000025.1"/>
</dbReference>
<dbReference type="InterPro" id="IPR025997">
    <property type="entry name" value="SBP_2_dom"/>
</dbReference>
<dbReference type="CDD" id="cd20000">
    <property type="entry name" value="PBP1_ABC_rhamnose"/>
    <property type="match status" value="1"/>
</dbReference>
<dbReference type="Proteomes" id="UP000291144">
    <property type="component" value="Unassembled WGS sequence"/>
</dbReference>
<evidence type="ECO:0000259" key="3">
    <source>
        <dbReference type="Pfam" id="PF13407"/>
    </source>
</evidence>
<name>A0A4V2M868_9ACTN</name>
<dbReference type="EMBL" id="SJKB01000025">
    <property type="protein sequence ID" value="TCC50332.1"/>
    <property type="molecule type" value="Genomic_DNA"/>
</dbReference>
<organism evidence="4 5">
    <name type="scientific">Kribbella pittospori</name>
    <dbReference type="NCBI Taxonomy" id="722689"/>
    <lineage>
        <taxon>Bacteria</taxon>
        <taxon>Bacillati</taxon>
        <taxon>Actinomycetota</taxon>
        <taxon>Actinomycetes</taxon>
        <taxon>Propionibacteriales</taxon>
        <taxon>Kribbellaceae</taxon>
        <taxon>Kribbella</taxon>
    </lineage>
</organism>
<gene>
    <name evidence="4" type="primary">rhaS</name>
    <name evidence="4" type="ORF">E0H73_41605</name>
</gene>
<feature type="chain" id="PRO_5020874750" evidence="2">
    <location>
        <begin position="29"/>
        <end position="348"/>
    </location>
</feature>
<dbReference type="PANTHER" id="PTHR30036">
    <property type="entry name" value="D-XYLOSE-BINDING PERIPLASMIC PROTEIN"/>
    <property type="match status" value="1"/>
</dbReference>
<dbReference type="PANTHER" id="PTHR30036:SF8">
    <property type="entry name" value="ABC-TYPE SUGAR TRANSPORT SYSTEM PERIPLASMIC COMPONENT-LIKE PROTEIN"/>
    <property type="match status" value="1"/>
</dbReference>
<reference evidence="4 5" key="1">
    <citation type="submission" date="2019-02" db="EMBL/GenBank/DDBJ databases">
        <title>Kribbella capetownensis sp. nov. and Kribbella speibonae sp. nov., isolated from soil.</title>
        <authorList>
            <person name="Curtis S.M."/>
            <person name="Norton I."/>
            <person name="Everest G.J."/>
            <person name="Meyers P.R."/>
        </authorList>
    </citation>
    <scope>NUCLEOTIDE SEQUENCE [LARGE SCALE GENOMIC DNA]</scope>
    <source>
        <strain evidence="4 5">NRRL B-24813</strain>
    </source>
</reference>
<dbReference type="Gene3D" id="3.40.50.2300">
    <property type="match status" value="2"/>
</dbReference>
<dbReference type="AlphaFoldDB" id="A0A4V2M868"/>
<feature type="signal peptide" evidence="2">
    <location>
        <begin position="1"/>
        <end position="28"/>
    </location>
</feature>
<keyword evidence="2" id="KW-0732">Signal</keyword>
<feature type="domain" description="Periplasmic binding protein" evidence="3">
    <location>
        <begin position="49"/>
        <end position="304"/>
    </location>
</feature>
<dbReference type="PROSITE" id="PS51257">
    <property type="entry name" value="PROKAR_LIPOPROTEIN"/>
    <property type="match status" value="1"/>
</dbReference>
<dbReference type="InterPro" id="IPR013459">
    <property type="entry name" value="RhaS"/>
</dbReference>
<evidence type="ECO:0000313" key="5">
    <source>
        <dbReference type="Proteomes" id="UP000291144"/>
    </source>
</evidence>